<dbReference type="EMBL" id="CAEQ01000843">
    <property type="protein sequence ID" value="CCD12713.1"/>
    <property type="molecule type" value="Genomic_DNA"/>
</dbReference>
<feature type="region of interest" description="Disordered" evidence="1">
    <location>
        <begin position="184"/>
        <end position="224"/>
    </location>
</feature>
<dbReference type="AlphaFoldDB" id="F9W6A8"/>
<dbReference type="VEuPathDB" id="TriTrypDB:TcIL3000_0_35700"/>
<evidence type="ECO:0000313" key="2">
    <source>
        <dbReference type="EMBL" id="CCD12713.1"/>
    </source>
</evidence>
<feature type="region of interest" description="Disordered" evidence="1">
    <location>
        <begin position="146"/>
        <end position="167"/>
    </location>
</feature>
<feature type="compositionally biased region" description="Low complexity" evidence="1">
    <location>
        <begin position="147"/>
        <end position="164"/>
    </location>
</feature>
<evidence type="ECO:0000256" key="1">
    <source>
        <dbReference type="SAM" id="MobiDB-lite"/>
    </source>
</evidence>
<sequence>MRTKTTLTSGAPYKCNVLHSDGYSFLYSARGRRRRQQKCPWCGGFGCPANLHFGCPSPADKFHFSPEVDAVQLTGNDSGVRKRHDGDPLHVSDEGCLVRDGACSQSTRNRVPLFYCLLCGKTLLSAVEFSRHTCCRGGDEISSLNNGVPSVSGGDVVSSPPDGDTSPMGVCRDVKLPSAEVSGVALSDNGPKQRRLLTDSGLPSGGLQKYANNTTAAQDPPIASGEKATRLLKETVGINDGEQHTLLRHSSPKGSKGAPPRVQHSSDGINNHVGSSQHGAPSGGTAVIAIPTASSCTTERKPVSCSEQEHPFLDDVDVSLSSQHSVVVARRFSDRGTGQSSFCPGGPDTSSCCSGSPRARRVQIEDPNGESPRGRSAGFRYAPRMTSHVTFALGVDGQRRSSDARSDTSAGPGRGGGVSPLPFLSHTRGKKASVSRSAPPVKNLQGSLLSSKPRKKYRRMSGPGKV</sequence>
<feature type="compositionally biased region" description="Basic and acidic residues" evidence="1">
    <location>
        <begin position="397"/>
        <end position="406"/>
    </location>
</feature>
<dbReference type="Proteomes" id="UP000000702">
    <property type="component" value="Unassembled WGS sequence"/>
</dbReference>
<reference evidence="2 3" key="2">
    <citation type="journal article" date="2012" name="Proc. Natl. Acad. Sci. U.S.A.">
        <title>Antigenic diversity is generated by distinct evolutionary mechanisms in African trypanosome species.</title>
        <authorList>
            <person name="Jackson A.P."/>
            <person name="Berry A."/>
            <person name="Aslett M."/>
            <person name="Allison H.C."/>
            <person name="Burton P."/>
            <person name="Vavrova-Anderson J."/>
            <person name="Brown R."/>
            <person name="Browne H."/>
            <person name="Corton N."/>
            <person name="Hauser H."/>
            <person name="Gamble J."/>
            <person name="Gilderthorp R."/>
            <person name="Marcello L."/>
            <person name="McQuillan J."/>
            <person name="Otto T.D."/>
            <person name="Quail M.A."/>
            <person name="Sanders M.J."/>
            <person name="van Tonder A."/>
            <person name="Ginger M.L."/>
            <person name="Field M.C."/>
            <person name="Barry J.D."/>
            <person name="Hertz-Fowler C."/>
            <person name="Berriman M."/>
        </authorList>
    </citation>
    <scope>NUCLEOTIDE SEQUENCE [LARGE SCALE GENOMIC DNA]</scope>
    <source>
        <strain evidence="2 3">IL3000</strain>
    </source>
</reference>
<name>F9W6A8_TRYCI</name>
<gene>
    <name evidence="2" type="ORF">TCIL3000_0_35700</name>
</gene>
<proteinExistence type="predicted"/>
<evidence type="ECO:0000313" key="3">
    <source>
        <dbReference type="Proteomes" id="UP000000702"/>
    </source>
</evidence>
<organism evidence="2 3">
    <name type="scientific">Trypanosoma congolense (strain IL3000)</name>
    <dbReference type="NCBI Taxonomy" id="1068625"/>
    <lineage>
        <taxon>Eukaryota</taxon>
        <taxon>Discoba</taxon>
        <taxon>Euglenozoa</taxon>
        <taxon>Kinetoplastea</taxon>
        <taxon>Metakinetoplastina</taxon>
        <taxon>Trypanosomatida</taxon>
        <taxon>Trypanosomatidae</taxon>
        <taxon>Trypanosoma</taxon>
        <taxon>Nannomonas</taxon>
    </lineage>
</organism>
<protein>
    <submittedName>
        <fullName evidence="2">WGS project CAEQ00000000 data, annotated contig 1442</fullName>
    </submittedName>
</protein>
<feature type="region of interest" description="Disordered" evidence="1">
    <location>
        <begin position="332"/>
        <end position="466"/>
    </location>
</feature>
<feature type="compositionally biased region" description="Polar residues" evidence="1">
    <location>
        <begin position="263"/>
        <end position="279"/>
    </location>
</feature>
<reference evidence="3" key="1">
    <citation type="submission" date="2011-07" db="EMBL/GenBank/DDBJ databases">
        <title>Divergent evolution of antigenic variation in African trypanosomes.</title>
        <authorList>
            <person name="Jackson A.P."/>
            <person name="Berry A."/>
            <person name="Allison H.C."/>
            <person name="Burton P."/>
            <person name="Anderson J."/>
            <person name="Aslett M."/>
            <person name="Brown R."/>
            <person name="Corton N."/>
            <person name="Harris D."/>
            <person name="Hauser H."/>
            <person name="Gamble J."/>
            <person name="Gilderthorp R."/>
            <person name="McQuillan J."/>
            <person name="Quail M.A."/>
            <person name="Sanders M."/>
            <person name="Van Tonder A."/>
            <person name="Ginger M.L."/>
            <person name="Donelson J.E."/>
            <person name="Field M.C."/>
            <person name="Barry J.D."/>
            <person name="Berriman M."/>
            <person name="Hertz-Fowler C."/>
        </authorList>
    </citation>
    <scope>NUCLEOTIDE SEQUENCE [LARGE SCALE GENOMIC DNA]</scope>
    <source>
        <strain evidence="3">IL3000</strain>
    </source>
</reference>
<accession>F9W6A8</accession>
<keyword evidence="3" id="KW-1185">Reference proteome</keyword>
<feature type="region of interest" description="Disordered" evidence="1">
    <location>
        <begin position="239"/>
        <end position="286"/>
    </location>
</feature>
<feature type="compositionally biased region" description="Polar residues" evidence="1">
    <location>
        <begin position="336"/>
        <end position="354"/>
    </location>
</feature>
<comment type="caution">
    <text evidence="2">The sequence shown here is derived from an EMBL/GenBank/DDBJ whole genome shotgun (WGS) entry which is preliminary data.</text>
</comment>